<dbReference type="GO" id="GO:0005524">
    <property type="term" value="F:ATP binding"/>
    <property type="evidence" value="ECO:0007669"/>
    <property type="project" value="InterPro"/>
</dbReference>
<dbReference type="Pfam" id="PF00004">
    <property type="entry name" value="AAA"/>
    <property type="match status" value="2"/>
</dbReference>
<dbReference type="InterPro" id="IPR027417">
    <property type="entry name" value="P-loop_NTPase"/>
</dbReference>
<feature type="compositionally biased region" description="Polar residues" evidence="1">
    <location>
        <begin position="1046"/>
        <end position="1056"/>
    </location>
</feature>
<dbReference type="SUPFAM" id="SSF56601">
    <property type="entry name" value="beta-lactamase/transpeptidase-like"/>
    <property type="match status" value="1"/>
</dbReference>
<dbReference type="InterPro" id="IPR001466">
    <property type="entry name" value="Beta-lactam-related"/>
</dbReference>
<dbReference type="EMBL" id="AFQF01000213">
    <property type="protein sequence ID" value="EGU88768.1"/>
    <property type="molecule type" value="Genomic_DNA"/>
</dbReference>
<sequence>MKLELTLEQLPEVTQPLPEHKTDQSGQSQDAHEDNLPGNTEHEKSANAEEHQDEKATTEDEKSEEVGNDDVADTTKEEELKWTELLLDDDYDFETAIDKSPSQQEWSRQKREENQQNVYLDRIMSMVGHEQVKAHFLAVKEKVDTAKRWNRSIKDWTFDLLIHGRNGTGKNMIAQIYTEFLHSIGVVDKKKFAVENKWYKNKITPEVSILFFWDADRIDRESEVDDILEAIKGSNSRTVLILSFRKLDPDTQKALDTSSESRRRFSNIIRHENYGESEIFELLTRLCKSKPEFGDGSTTMLRTLSQKIAGRALAEGRAFTNAHAVAEEVDKVCERYQKRKEAAWMAWAKTHSPDDGKTFGPEHFKDGISLEDEDIEHIIDLAEVNYQHQLHGLKPLPISHNCYSLGPPGVGKTTVAALYAKILTELGLLSKGHVITKKASDLIGRYRGHSEGDTAEALQDAKGGVLIIDDAHLLYQERADGSNDPDDFRQGVIDTLVANISGSPGEDRCLILCGYEDRMKRMFLRSNPGLGRRFPLENACRFTSYDDDELGQILKQKMENEDLVITDGAFNAESSKRADENRNALFEDFYQKMVNGMRRYGLDPKPHIPWAFVLRASRNGKTSTARKVGKLFYDMGFLSSDEVVTCSVTNLIGEFSGHTGPKVINQFELGLAKVLFIDEAYRLIGDSFHKEAIGELVDVMTKPRYAHNMVVILAGYSDEMEELLMVNPGLRSRFPTVLEFPQMAPEECLKLLEKLLSKLNISLSISTTGEHKAAVLDVLKQLIDSKGWASGRDVKTLSQAITELVFTKAGEAEEISGSEGLCVSYKELMDCLEAMLKHRGGFTAACCAIPVDEGELNWTEPIRSYVPFTNTVDSVVGQRATIQDALSHNRGLAYIDLTWLGVECDSNFDKKDLLEVISHLPPVHDLRIGFHYNNCMYAVAGLVIEQQSGRPWYEFLKEKILEPLGMHRTVRHRKKLPHGNVAEPHVVIDGYSLHRQKPVDTAADDTFMGLAGGVWSNVSDMMKWAKLSSTPGTNSLRSSKRFRPSYHTNPISSPLP</sequence>
<comment type="caution">
    <text evidence="3">The sequence shown here is derived from an EMBL/GenBank/DDBJ whole genome shotgun (WGS) entry which is preliminary data.</text>
</comment>
<gene>
    <name evidence="3" type="ORF">FOXB_00716</name>
</gene>
<dbReference type="InterPro" id="IPR003593">
    <property type="entry name" value="AAA+_ATPase"/>
</dbReference>
<dbReference type="InterPro" id="IPR050773">
    <property type="entry name" value="CbxX/CfxQ_RuBisCO_ESX"/>
</dbReference>
<dbReference type="STRING" id="660025.F9F2U1"/>
<protein>
    <recommendedName>
        <fullName evidence="2">AAA+ ATPase domain-containing protein</fullName>
    </recommendedName>
</protein>
<evidence type="ECO:0000313" key="3">
    <source>
        <dbReference type="EMBL" id="EGU88768.1"/>
    </source>
</evidence>
<dbReference type="OrthoDB" id="2423195at2759"/>
<dbReference type="PANTHER" id="PTHR43392">
    <property type="entry name" value="AAA-TYPE ATPASE FAMILY PROTEIN / ANKYRIN REPEAT FAMILY PROTEIN"/>
    <property type="match status" value="1"/>
</dbReference>
<organism evidence="3">
    <name type="scientific">Fusarium oxysporum (strain Fo5176)</name>
    <name type="common">Fusarium vascular wilt</name>
    <dbReference type="NCBI Taxonomy" id="660025"/>
    <lineage>
        <taxon>Eukaryota</taxon>
        <taxon>Fungi</taxon>
        <taxon>Dikarya</taxon>
        <taxon>Ascomycota</taxon>
        <taxon>Pezizomycotina</taxon>
        <taxon>Sordariomycetes</taxon>
        <taxon>Hypocreomycetidae</taxon>
        <taxon>Hypocreales</taxon>
        <taxon>Nectriaceae</taxon>
        <taxon>Fusarium</taxon>
        <taxon>Fusarium oxysporum species complex</taxon>
    </lineage>
</organism>
<dbReference type="Pfam" id="PF00144">
    <property type="entry name" value="Beta-lactamase"/>
    <property type="match status" value="1"/>
</dbReference>
<feature type="compositionally biased region" description="Basic and acidic residues" evidence="1">
    <location>
        <begin position="30"/>
        <end position="60"/>
    </location>
</feature>
<feature type="region of interest" description="Disordered" evidence="1">
    <location>
        <begin position="1029"/>
        <end position="1056"/>
    </location>
</feature>
<dbReference type="GO" id="GO:0016887">
    <property type="term" value="F:ATP hydrolysis activity"/>
    <property type="evidence" value="ECO:0007669"/>
    <property type="project" value="InterPro"/>
</dbReference>
<feature type="domain" description="AAA+ ATPase" evidence="2">
    <location>
        <begin position="399"/>
        <end position="540"/>
    </location>
</feature>
<dbReference type="SUPFAM" id="SSF52540">
    <property type="entry name" value="P-loop containing nucleoside triphosphate hydrolases"/>
    <property type="match status" value="3"/>
</dbReference>
<dbReference type="InterPro" id="IPR003959">
    <property type="entry name" value="ATPase_AAA_core"/>
</dbReference>
<dbReference type="Gene3D" id="3.40.710.10">
    <property type="entry name" value="DD-peptidase/beta-lactamase superfamily"/>
    <property type="match status" value="1"/>
</dbReference>
<dbReference type="SMART" id="SM00382">
    <property type="entry name" value="AAA"/>
    <property type="match status" value="1"/>
</dbReference>
<proteinExistence type="predicted"/>
<feature type="compositionally biased region" description="Acidic residues" evidence="1">
    <location>
        <begin position="61"/>
        <end position="72"/>
    </location>
</feature>
<dbReference type="CDD" id="cd00009">
    <property type="entry name" value="AAA"/>
    <property type="match status" value="1"/>
</dbReference>
<reference evidence="3" key="1">
    <citation type="journal article" date="2012" name="Mol. Plant Microbe Interact.">
        <title>A highly conserved effector in Fusarium oxysporum is required for full virulence on Arabidopsis.</title>
        <authorList>
            <person name="Thatcher L.F."/>
            <person name="Gardiner D.M."/>
            <person name="Kazan K."/>
            <person name="Manners J."/>
        </authorList>
    </citation>
    <scope>NUCLEOTIDE SEQUENCE [LARGE SCALE GENOMIC DNA]</scope>
    <source>
        <strain evidence="3">Fo5176</strain>
    </source>
</reference>
<dbReference type="Gene3D" id="3.40.50.300">
    <property type="entry name" value="P-loop containing nucleotide triphosphate hydrolases"/>
    <property type="match status" value="3"/>
</dbReference>
<dbReference type="InterPro" id="IPR012338">
    <property type="entry name" value="Beta-lactam/transpept-like"/>
</dbReference>
<dbReference type="AlphaFoldDB" id="F9F2U1"/>
<dbReference type="PANTHER" id="PTHR43392:SF2">
    <property type="entry name" value="AAA-TYPE ATPASE FAMILY PROTEIN _ ANKYRIN REPEAT FAMILY PROTEIN"/>
    <property type="match status" value="1"/>
</dbReference>
<dbReference type="PaxDb" id="5507-FOXG_04848P0"/>
<accession>F9F2U1</accession>
<evidence type="ECO:0000256" key="1">
    <source>
        <dbReference type="SAM" id="MobiDB-lite"/>
    </source>
</evidence>
<feature type="region of interest" description="Disordered" evidence="1">
    <location>
        <begin position="1"/>
        <end position="77"/>
    </location>
</feature>
<name>F9F2U1_FUSOF</name>
<evidence type="ECO:0000259" key="2">
    <source>
        <dbReference type="SMART" id="SM00382"/>
    </source>
</evidence>